<evidence type="ECO:0000256" key="3">
    <source>
        <dbReference type="ARBA" id="ARBA00015407"/>
    </source>
</evidence>
<sequence length="489" mass="55603">MSDRWWLDKLAMHMPKTHFIRLWGDHGQSALENARVCLINVTATGTEILKNLILPGIGSFTIVDGNKVTGEDVGNNFFLTKDSIGESRAKVASELLSELNEDVSADYVEEHVENMVQSNPDFFRSFSLVIATNICERTLLQLGENLWNMNIPLLICRCYGFIGYMRLAVKEHTVIESHPDSVLEDLRLDRPFTALVEYCDSLDLETMSKKDHSHTPWLVIIYKYLQEWKKTVRIRKNESGGLEEEENFDEAVNHVNTALLPTSVPSEVKKLFDDPSCTELNVESKPFWIMLRAVKEFVMNEGNGALPLRGTIPDMTSDSKRYIELQQTYRDQASQDVTIVTEKLQTLLQSIGRGELVSVSNPPSPISNLEDEDSDNETVFYVLLRTVDKFYEDYNRYPGWYNDQVESDITKLKSCMSKILQEWGISANIKDDYVHEICRYGAAELHTVASFIGGAAAQEAIKVITSQFVPFNNTYIYNAMKQTSVTIEL</sequence>
<dbReference type="InterPro" id="IPR035985">
    <property type="entry name" value="Ubiquitin-activating_enz"/>
</dbReference>
<evidence type="ECO:0000313" key="7">
    <source>
        <dbReference type="EMBL" id="KAJ8303502.1"/>
    </source>
</evidence>
<dbReference type="PANTHER" id="PTHR10953">
    <property type="entry name" value="UBIQUITIN-ACTIVATING ENZYME E1"/>
    <property type="match status" value="1"/>
</dbReference>
<evidence type="ECO:0000256" key="1">
    <source>
        <dbReference type="ARBA" id="ARBA00005032"/>
    </source>
</evidence>
<evidence type="ECO:0000313" key="8">
    <source>
        <dbReference type="Proteomes" id="UP001217089"/>
    </source>
</evidence>
<dbReference type="Proteomes" id="UP001217089">
    <property type="component" value="Unassembled WGS sequence"/>
</dbReference>
<evidence type="ECO:0000259" key="6">
    <source>
        <dbReference type="Pfam" id="PF00899"/>
    </source>
</evidence>
<organism evidence="7 8">
    <name type="scientific">Tegillarca granosa</name>
    <name type="common">Malaysian cockle</name>
    <name type="synonym">Anadara granosa</name>
    <dbReference type="NCBI Taxonomy" id="220873"/>
    <lineage>
        <taxon>Eukaryota</taxon>
        <taxon>Metazoa</taxon>
        <taxon>Spiralia</taxon>
        <taxon>Lophotrochozoa</taxon>
        <taxon>Mollusca</taxon>
        <taxon>Bivalvia</taxon>
        <taxon>Autobranchia</taxon>
        <taxon>Pteriomorphia</taxon>
        <taxon>Arcoida</taxon>
        <taxon>Arcoidea</taxon>
        <taxon>Arcidae</taxon>
        <taxon>Tegillarca</taxon>
    </lineage>
</organism>
<evidence type="ECO:0000256" key="5">
    <source>
        <dbReference type="PIRNR" id="PIRNR039099"/>
    </source>
</evidence>
<dbReference type="PIRSF" id="PIRSF039099">
    <property type="entry name" value="APP-BP1"/>
    <property type="match status" value="1"/>
</dbReference>
<protein>
    <recommendedName>
        <fullName evidence="3 5">NEDD8-activating enzyme E1 regulatory subunit</fullName>
    </recommendedName>
</protein>
<comment type="similarity">
    <text evidence="2 5">Belongs to the ubiquitin-activating E1 family. ULA1 subfamily.</text>
</comment>
<keyword evidence="8" id="KW-1185">Reference proteome</keyword>
<dbReference type="InterPro" id="IPR030667">
    <property type="entry name" value="APP-BP1"/>
</dbReference>
<keyword evidence="4 5" id="KW-0833">Ubl conjugation pathway</keyword>
<evidence type="ECO:0000256" key="2">
    <source>
        <dbReference type="ARBA" id="ARBA00006868"/>
    </source>
</evidence>
<gene>
    <name evidence="7" type="ORF">KUTeg_019898</name>
</gene>
<dbReference type="Pfam" id="PF00899">
    <property type="entry name" value="ThiF"/>
    <property type="match status" value="1"/>
</dbReference>
<proteinExistence type="inferred from homology"/>
<accession>A0ABQ9EDW5</accession>
<dbReference type="Gene3D" id="3.40.50.720">
    <property type="entry name" value="NAD(P)-binding Rossmann-like Domain"/>
    <property type="match status" value="2"/>
</dbReference>
<comment type="caution">
    <text evidence="7">The sequence shown here is derived from an EMBL/GenBank/DDBJ whole genome shotgun (WGS) entry which is preliminary data.</text>
</comment>
<feature type="domain" description="THIF-type NAD/FAD binding fold" evidence="6">
    <location>
        <begin position="20"/>
        <end position="483"/>
    </location>
</feature>
<dbReference type="PANTHER" id="PTHR10953:SF29">
    <property type="entry name" value="NEDD8-ACTIVATING ENZYME E1 REGULATORY SUBUNIT"/>
    <property type="match status" value="1"/>
</dbReference>
<dbReference type="InterPro" id="IPR000594">
    <property type="entry name" value="ThiF_NAD_FAD-bd"/>
</dbReference>
<name>A0ABQ9EDW5_TEGGR</name>
<reference evidence="7 8" key="1">
    <citation type="submission" date="2022-12" db="EMBL/GenBank/DDBJ databases">
        <title>Chromosome-level genome of Tegillarca granosa.</title>
        <authorList>
            <person name="Kim J."/>
        </authorList>
    </citation>
    <scope>NUCLEOTIDE SEQUENCE [LARGE SCALE GENOMIC DNA]</scope>
    <source>
        <strain evidence="7">Teg-2019</strain>
        <tissue evidence="7">Adductor muscle</tissue>
    </source>
</reference>
<dbReference type="InterPro" id="IPR045886">
    <property type="entry name" value="ThiF/MoeB/HesA"/>
</dbReference>
<comment type="pathway">
    <text evidence="1 5">Protein modification; protein neddylation.</text>
</comment>
<dbReference type="CDD" id="cd01493">
    <property type="entry name" value="APPBP1_RUB"/>
    <property type="match status" value="1"/>
</dbReference>
<dbReference type="SUPFAM" id="SSF69572">
    <property type="entry name" value="Activating enzymes of the ubiquitin-like proteins"/>
    <property type="match status" value="1"/>
</dbReference>
<dbReference type="EMBL" id="JARBDR010000917">
    <property type="protein sequence ID" value="KAJ8303502.1"/>
    <property type="molecule type" value="Genomic_DNA"/>
</dbReference>
<evidence type="ECO:0000256" key="4">
    <source>
        <dbReference type="ARBA" id="ARBA00022786"/>
    </source>
</evidence>